<comment type="caution">
    <text evidence="1">The sequence shown here is derived from an EMBL/GenBank/DDBJ whole genome shotgun (WGS) entry which is preliminary data.</text>
</comment>
<name>A0A9W4GN11_9ACTN</name>
<evidence type="ECO:0000313" key="2">
    <source>
        <dbReference type="Proteomes" id="UP001152519"/>
    </source>
</evidence>
<protein>
    <submittedName>
        <fullName evidence="1">Uncharacterized protein</fullName>
    </submittedName>
</protein>
<dbReference type="Proteomes" id="UP001152519">
    <property type="component" value="Unassembled WGS sequence"/>
</dbReference>
<accession>A0A9W4GN11</accession>
<sequence>MPDLVGRNADIARTAPRAADHVSVVDLATGRPALLYSAYKVCGRSPKPGAEMSGQPVTLRAIGTCEDCP</sequence>
<reference evidence="1" key="1">
    <citation type="submission" date="2021-05" db="EMBL/GenBank/DDBJ databases">
        <authorList>
            <person name="Arsene-Ploetze F."/>
        </authorList>
    </citation>
    <scope>NUCLEOTIDE SEQUENCE</scope>
    <source>
        <strain evidence="1">DSM 42138</strain>
    </source>
</reference>
<proteinExistence type="predicted"/>
<gene>
    <name evidence="1" type="ORF">SCOCK_10243</name>
</gene>
<dbReference type="AlphaFoldDB" id="A0A9W4GN11"/>
<keyword evidence="2" id="KW-1185">Reference proteome</keyword>
<dbReference type="RefSeq" id="WP_251483795.1">
    <property type="nucleotide sequence ID" value="NZ_CAJSLV010000001.1"/>
</dbReference>
<organism evidence="1 2">
    <name type="scientific">Actinacidiphila cocklensis</name>
    <dbReference type="NCBI Taxonomy" id="887465"/>
    <lineage>
        <taxon>Bacteria</taxon>
        <taxon>Bacillati</taxon>
        <taxon>Actinomycetota</taxon>
        <taxon>Actinomycetes</taxon>
        <taxon>Kitasatosporales</taxon>
        <taxon>Streptomycetaceae</taxon>
        <taxon>Actinacidiphila</taxon>
    </lineage>
</organism>
<dbReference type="EMBL" id="CAJSLV010000001">
    <property type="protein sequence ID" value="CAG6390775.1"/>
    <property type="molecule type" value="Genomic_DNA"/>
</dbReference>
<evidence type="ECO:0000313" key="1">
    <source>
        <dbReference type="EMBL" id="CAG6390775.1"/>
    </source>
</evidence>